<keyword evidence="4" id="KW-1185">Reference proteome</keyword>
<protein>
    <submittedName>
        <fullName evidence="3">YigZ family protein</fullName>
    </submittedName>
</protein>
<dbReference type="Pfam" id="PF01205">
    <property type="entry name" value="Impact_N"/>
    <property type="match status" value="1"/>
</dbReference>
<dbReference type="InterPro" id="IPR001498">
    <property type="entry name" value="Impact_N"/>
</dbReference>
<dbReference type="InterPro" id="IPR036956">
    <property type="entry name" value="Impact_N_sf"/>
</dbReference>
<reference evidence="3 4" key="1">
    <citation type="submission" date="2020-03" db="EMBL/GenBank/DDBJ databases">
        <title>Propioniciclava sp. nov., isolated from Hydrophilus acuminatus.</title>
        <authorList>
            <person name="Hyun D.-W."/>
            <person name="Bae J.-W."/>
        </authorList>
    </citation>
    <scope>NUCLEOTIDE SEQUENCE [LARGE SCALE GENOMIC DNA]</scope>
    <source>
        <strain evidence="3 4">HDW11</strain>
    </source>
</reference>
<organism evidence="3 4">
    <name type="scientific">Propioniciclava coleopterorum</name>
    <dbReference type="NCBI Taxonomy" id="2714937"/>
    <lineage>
        <taxon>Bacteria</taxon>
        <taxon>Bacillati</taxon>
        <taxon>Actinomycetota</taxon>
        <taxon>Actinomycetes</taxon>
        <taxon>Propionibacteriales</taxon>
        <taxon>Propionibacteriaceae</taxon>
        <taxon>Propioniciclava</taxon>
    </lineage>
</organism>
<dbReference type="InterPro" id="IPR020568">
    <property type="entry name" value="Ribosomal_Su5_D2-typ_SF"/>
</dbReference>
<dbReference type="GO" id="GO:0005737">
    <property type="term" value="C:cytoplasm"/>
    <property type="evidence" value="ECO:0007669"/>
    <property type="project" value="TreeGrafter"/>
</dbReference>
<feature type="domain" description="Impact N-terminal" evidence="2">
    <location>
        <begin position="18"/>
        <end position="125"/>
    </location>
</feature>
<dbReference type="PANTHER" id="PTHR16301">
    <property type="entry name" value="IMPACT-RELATED"/>
    <property type="match status" value="1"/>
</dbReference>
<evidence type="ECO:0000313" key="4">
    <source>
        <dbReference type="Proteomes" id="UP000501058"/>
    </source>
</evidence>
<dbReference type="PANTHER" id="PTHR16301:SF20">
    <property type="entry name" value="IMPACT FAMILY MEMBER YIGZ"/>
    <property type="match status" value="1"/>
</dbReference>
<gene>
    <name evidence="3" type="ORF">G7070_09735</name>
</gene>
<dbReference type="SUPFAM" id="SSF54211">
    <property type="entry name" value="Ribosomal protein S5 domain 2-like"/>
    <property type="match status" value="1"/>
</dbReference>
<dbReference type="AlphaFoldDB" id="A0A6G7Y6Q6"/>
<evidence type="ECO:0000256" key="1">
    <source>
        <dbReference type="ARBA" id="ARBA00007665"/>
    </source>
</evidence>
<dbReference type="Proteomes" id="UP000501058">
    <property type="component" value="Chromosome"/>
</dbReference>
<accession>A0A6G7Y6Q6</accession>
<dbReference type="EMBL" id="CP049865">
    <property type="protein sequence ID" value="QIK72495.1"/>
    <property type="molecule type" value="Genomic_DNA"/>
</dbReference>
<name>A0A6G7Y6Q6_9ACTN</name>
<dbReference type="RefSeq" id="WP_166233569.1">
    <property type="nucleotide sequence ID" value="NZ_CP049865.1"/>
</dbReference>
<dbReference type="GO" id="GO:0006446">
    <property type="term" value="P:regulation of translational initiation"/>
    <property type="evidence" value="ECO:0007669"/>
    <property type="project" value="TreeGrafter"/>
</dbReference>
<evidence type="ECO:0000313" key="3">
    <source>
        <dbReference type="EMBL" id="QIK72495.1"/>
    </source>
</evidence>
<dbReference type="InterPro" id="IPR020569">
    <property type="entry name" value="UPF0029_Impact_CS"/>
</dbReference>
<proteinExistence type="inferred from homology"/>
<comment type="similarity">
    <text evidence="1">Belongs to the IMPACT family.</text>
</comment>
<sequence length="188" mass="20106">MRTWLPRGFEARTETEVKRSRFLATVARVDDEAQARDVIALVRAEFPDARHHCQAFVVDVPDAQPIERSSDDGEPAGTAGMPMLEVLRGAALGNVVAVVTRYFGGTLLGTGGLVRAYSDAVSSALAGAPRVRPERRLLWGVDVPAAEAGRVQGALLNRGIDVLDAAWAESVRLTLAVADPDAVLPILR</sequence>
<dbReference type="KEGG" id="prv:G7070_09735"/>
<dbReference type="PROSITE" id="PS00910">
    <property type="entry name" value="UPF0029"/>
    <property type="match status" value="1"/>
</dbReference>
<evidence type="ECO:0000259" key="2">
    <source>
        <dbReference type="Pfam" id="PF01205"/>
    </source>
</evidence>
<dbReference type="Gene3D" id="3.30.230.30">
    <property type="entry name" value="Impact, N-terminal domain"/>
    <property type="match status" value="1"/>
</dbReference>
<dbReference type="InterPro" id="IPR023582">
    <property type="entry name" value="Impact"/>
</dbReference>